<evidence type="ECO:0000256" key="1">
    <source>
        <dbReference type="SAM" id="MobiDB-lite"/>
    </source>
</evidence>
<comment type="caution">
    <text evidence="2">The sequence shown here is derived from an EMBL/GenBank/DDBJ whole genome shotgun (WGS) entry which is preliminary data.</text>
</comment>
<dbReference type="Proteomes" id="UP001305779">
    <property type="component" value="Unassembled WGS sequence"/>
</dbReference>
<accession>A0ABR0E585</accession>
<proteinExistence type="predicted"/>
<evidence type="ECO:0000313" key="3">
    <source>
        <dbReference type="Proteomes" id="UP001305779"/>
    </source>
</evidence>
<gene>
    <name evidence="2" type="ORF">PRZ48_012564</name>
</gene>
<name>A0ABR0E585_ZASCE</name>
<reference evidence="2 3" key="1">
    <citation type="journal article" date="2023" name="G3 (Bethesda)">
        <title>A chromosome-level genome assembly of Zasmidium syzygii isolated from banana leaves.</title>
        <authorList>
            <person name="van Westerhoven A.C."/>
            <person name="Mehrabi R."/>
            <person name="Talebi R."/>
            <person name="Steentjes M.B.F."/>
            <person name="Corcolon B."/>
            <person name="Chong P.A."/>
            <person name="Kema G.H.J."/>
            <person name="Seidl M.F."/>
        </authorList>
    </citation>
    <scope>NUCLEOTIDE SEQUENCE [LARGE SCALE GENOMIC DNA]</scope>
    <source>
        <strain evidence="2 3">P124</strain>
    </source>
</reference>
<feature type="region of interest" description="Disordered" evidence="1">
    <location>
        <begin position="386"/>
        <end position="415"/>
    </location>
</feature>
<keyword evidence="3" id="KW-1185">Reference proteome</keyword>
<organism evidence="2 3">
    <name type="scientific">Zasmidium cellare</name>
    <name type="common">Wine cellar mold</name>
    <name type="synonym">Racodium cellare</name>
    <dbReference type="NCBI Taxonomy" id="395010"/>
    <lineage>
        <taxon>Eukaryota</taxon>
        <taxon>Fungi</taxon>
        <taxon>Dikarya</taxon>
        <taxon>Ascomycota</taxon>
        <taxon>Pezizomycotina</taxon>
        <taxon>Dothideomycetes</taxon>
        <taxon>Dothideomycetidae</taxon>
        <taxon>Mycosphaerellales</taxon>
        <taxon>Mycosphaerellaceae</taxon>
        <taxon>Zasmidium</taxon>
    </lineage>
</organism>
<feature type="region of interest" description="Disordered" evidence="1">
    <location>
        <begin position="40"/>
        <end position="65"/>
    </location>
</feature>
<sequence length="445" mass="51095">MKSKRDGMLDTNRAITRSRAAKIRKELGFEVIEAAVDPHAGARRRPIRTNRQTPSNRTNRPPQQSRLFNLAPELRNKVWEFALVGVDAVEITEISEDTPALVRTSRQTRAESRDLFLALNSFTFICKDADFSPLWRFMRNFNLMNNPARLELLGPLTIFCHGRMFPSSSSNKPFTSPREEDWDAWDIIIEQLKATGLNPKQVLWLPWLPVKQNGGRTLGFDEFRPGEAAAMKFIFFDYFLERLLEELHFVSSKAQALSAAVHKELENDWERLGVEEDAAEKMWRYLGTNCQDRDVIYAARQRRLIAERNDLAEEIADCADIQQRPAEPLVALLCKLVNFDLRHGAAIHRDPAHAIRLHGLVKAKAEKMGETLSTDSVVFKHVQMMSETDDEVDEDREAHEPGNSETEEESRVRGENEAVLDELHDEHGMAWRVEDYAYRVGVTLW</sequence>
<protein>
    <submittedName>
        <fullName evidence="2">Uncharacterized protein</fullName>
    </submittedName>
</protein>
<dbReference type="EMBL" id="JAXOVC010000010">
    <property type="protein sequence ID" value="KAK4496584.1"/>
    <property type="molecule type" value="Genomic_DNA"/>
</dbReference>
<evidence type="ECO:0000313" key="2">
    <source>
        <dbReference type="EMBL" id="KAK4496584.1"/>
    </source>
</evidence>
<feature type="compositionally biased region" description="Polar residues" evidence="1">
    <location>
        <begin position="49"/>
        <end position="65"/>
    </location>
</feature>